<organism evidence="4 5">
    <name type="scientific">Pseudoponticoccus marisrubri</name>
    <dbReference type="NCBI Taxonomy" id="1685382"/>
    <lineage>
        <taxon>Bacteria</taxon>
        <taxon>Pseudomonadati</taxon>
        <taxon>Pseudomonadota</taxon>
        <taxon>Alphaproteobacteria</taxon>
        <taxon>Rhodobacterales</taxon>
        <taxon>Roseobacteraceae</taxon>
        <taxon>Pseudoponticoccus</taxon>
    </lineage>
</organism>
<dbReference type="Pfam" id="PF00694">
    <property type="entry name" value="Aconitase_C"/>
    <property type="match status" value="1"/>
</dbReference>
<name>A0A0W7WEG1_9RHOB</name>
<evidence type="ECO:0000313" key="5">
    <source>
        <dbReference type="Proteomes" id="UP000054396"/>
    </source>
</evidence>
<dbReference type="EMBL" id="LPXO01000019">
    <property type="protein sequence ID" value="KUF08965.1"/>
    <property type="molecule type" value="Genomic_DNA"/>
</dbReference>
<dbReference type="InterPro" id="IPR011827">
    <property type="entry name" value="LeuD_type2/HacB/DmdB"/>
</dbReference>
<dbReference type="AlphaFoldDB" id="A0A0W7WEG1"/>
<dbReference type="PANTHER" id="PTHR43345:SF2">
    <property type="entry name" value="3-ISOPROPYLMALATE DEHYDRATASE SMALL SUBUNIT 1"/>
    <property type="match status" value="1"/>
</dbReference>
<dbReference type="GO" id="GO:0016836">
    <property type="term" value="F:hydro-lyase activity"/>
    <property type="evidence" value="ECO:0007669"/>
    <property type="project" value="InterPro"/>
</dbReference>
<evidence type="ECO:0000313" key="4">
    <source>
        <dbReference type="EMBL" id="KUF08965.1"/>
    </source>
</evidence>
<comment type="similarity">
    <text evidence="1">Belongs to the LeuD family. LeuD type 2 subfamily.</text>
</comment>
<dbReference type="STRING" id="1685382.AVJ23_19955"/>
<accession>A0A0W7WEG1</accession>
<dbReference type="NCBIfam" id="TIGR02087">
    <property type="entry name" value="LEUD_arch"/>
    <property type="match status" value="1"/>
</dbReference>
<dbReference type="Gene3D" id="3.20.19.10">
    <property type="entry name" value="Aconitase, domain 4"/>
    <property type="match status" value="1"/>
</dbReference>
<dbReference type="InterPro" id="IPR000573">
    <property type="entry name" value="AconitaseA/IPMdHydase_ssu_swvl"/>
</dbReference>
<dbReference type="InterPro" id="IPR015928">
    <property type="entry name" value="Aconitase/3IPM_dehydase_swvl"/>
</dbReference>
<dbReference type="InterPro" id="IPR050075">
    <property type="entry name" value="LeuD"/>
</dbReference>
<evidence type="ECO:0000256" key="1">
    <source>
        <dbReference type="ARBA" id="ARBA00009869"/>
    </source>
</evidence>
<sequence length="169" mass="18498">MSDETLARGKVRVFGDDINTDYIVPSHRKKRTIDPDLLRHHIFEDICAGFYEELEGPTILVAGRNFGCGSAMEIAVTVLQRAGIEAVVATSFARTFKRNAINNGLLLCEVDAGEVPEDTPARVCLRDGALALELGERLLSPAQLPAFMLDILRSGGLVPYLRRNGGFQI</sequence>
<dbReference type="SUPFAM" id="SSF52016">
    <property type="entry name" value="LeuD/IlvD-like"/>
    <property type="match status" value="1"/>
</dbReference>
<gene>
    <name evidence="4" type="ORF">AVJ23_19955</name>
</gene>
<comment type="caution">
    <text evidence="4">The sequence shown here is derived from an EMBL/GenBank/DDBJ whole genome shotgun (WGS) entry which is preliminary data.</text>
</comment>
<dbReference type="Proteomes" id="UP000054396">
    <property type="component" value="Unassembled WGS sequence"/>
</dbReference>
<dbReference type="PANTHER" id="PTHR43345">
    <property type="entry name" value="3-ISOPROPYLMALATE DEHYDRATASE SMALL SUBUNIT 2-RELATED-RELATED"/>
    <property type="match status" value="1"/>
</dbReference>
<dbReference type="OrthoDB" id="9777465at2"/>
<dbReference type="RefSeq" id="WP_058863997.1">
    <property type="nucleotide sequence ID" value="NZ_LPXO01000019.1"/>
</dbReference>
<evidence type="ECO:0000259" key="3">
    <source>
        <dbReference type="Pfam" id="PF00694"/>
    </source>
</evidence>
<keyword evidence="5" id="KW-1185">Reference proteome</keyword>
<reference evidence="4 5" key="1">
    <citation type="submission" date="2015-12" db="EMBL/GenBank/DDBJ databases">
        <authorList>
            <person name="Shamseldin A."/>
            <person name="Moawad H."/>
            <person name="Abd El-Rahim W.M."/>
            <person name="Sadowsky M.J."/>
        </authorList>
    </citation>
    <scope>NUCLEOTIDE SEQUENCE [LARGE SCALE GENOMIC DNA]</scope>
    <source>
        <strain evidence="4 5">SJ5A-1</strain>
    </source>
</reference>
<protein>
    <recommendedName>
        <fullName evidence="3">Aconitase A/isopropylmalate dehydratase small subunit swivel domain-containing protein</fullName>
    </recommendedName>
</protein>
<feature type="domain" description="Aconitase A/isopropylmalate dehydratase small subunit swivel" evidence="3">
    <location>
        <begin position="51"/>
        <end position="109"/>
    </location>
</feature>
<evidence type="ECO:0000256" key="2">
    <source>
        <dbReference type="ARBA" id="ARBA00023239"/>
    </source>
</evidence>
<proteinExistence type="inferred from homology"/>
<keyword evidence="2" id="KW-0456">Lyase</keyword>